<dbReference type="Proteomes" id="UP000604046">
    <property type="component" value="Unassembled WGS sequence"/>
</dbReference>
<dbReference type="PANTHER" id="PTHR42720">
    <property type="entry name" value="GLYCEROL-3-PHOSPHATE DEHYDROGENASE"/>
    <property type="match status" value="1"/>
</dbReference>
<dbReference type="Gene3D" id="3.30.9.10">
    <property type="entry name" value="D-Amino Acid Oxidase, subunit A, domain 2"/>
    <property type="match status" value="1"/>
</dbReference>
<gene>
    <name evidence="3" type="ORF">SNAT2548_LOCUS33248</name>
</gene>
<evidence type="ECO:0000259" key="2">
    <source>
        <dbReference type="Pfam" id="PF01266"/>
    </source>
</evidence>
<dbReference type="EMBL" id="CAJNDS010002746">
    <property type="protein sequence ID" value="CAE7582781.1"/>
    <property type="molecule type" value="Genomic_DNA"/>
</dbReference>
<proteinExistence type="predicted"/>
<dbReference type="InterPro" id="IPR006076">
    <property type="entry name" value="FAD-dep_OxRdtase"/>
</dbReference>
<evidence type="ECO:0000313" key="4">
    <source>
        <dbReference type="Proteomes" id="UP000604046"/>
    </source>
</evidence>
<feature type="transmembrane region" description="Helical" evidence="1">
    <location>
        <begin position="149"/>
        <end position="177"/>
    </location>
</feature>
<comment type="caution">
    <text evidence="3">The sequence shown here is derived from an EMBL/GenBank/DDBJ whole genome shotgun (WGS) entry which is preliminary data.</text>
</comment>
<accession>A0A812UVU9</accession>
<keyword evidence="4" id="KW-1185">Reference proteome</keyword>
<reference evidence="3" key="1">
    <citation type="submission" date="2021-02" db="EMBL/GenBank/DDBJ databases">
        <authorList>
            <person name="Dougan E. K."/>
            <person name="Rhodes N."/>
            <person name="Thang M."/>
            <person name="Chan C."/>
        </authorList>
    </citation>
    <scope>NUCLEOTIDE SEQUENCE</scope>
</reference>
<organism evidence="3 4">
    <name type="scientific">Symbiodinium natans</name>
    <dbReference type="NCBI Taxonomy" id="878477"/>
    <lineage>
        <taxon>Eukaryota</taxon>
        <taxon>Sar</taxon>
        <taxon>Alveolata</taxon>
        <taxon>Dinophyceae</taxon>
        <taxon>Suessiales</taxon>
        <taxon>Symbiodiniaceae</taxon>
        <taxon>Symbiodinium</taxon>
    </lineage>
</organism>
<dbReference type="AlphaFoldDB" id="A0A812UVU9"/>
<dbReference type="InterPro" id="IPR036188">
    <property type="entry name" value="FAD/NAD-bd_sf"/>
</dbReference>
<feature type="transmembrane region" description="Helical" evidence="1">
    <location>
        <begin position="92"/>
        <end position="110"/>
    </location>
</feature>
<protein>
    <recommendedName>
        <fullName evidence="2">FAD dependent oxidoreductase domain-containing protein</fullName>
    </recommendedName>
</protein>
<dbReference type="InterPro" id="IPR052745">
    <property type="entry name" value="G3P_Oxidase/Oxidoreductase"/>
</dbReference>
<evidence type="ECO:0000256" key="1">
    <source>
        <dbReference type="SAM" id="Phobius"/>
    </source>
</evidence>
<keyword evidence="1" id="KW-1133">Transmembrane helix</keyword>
<keyword evidence="1" id="KW-0472">Membrane</keyword>
<keyword evidence="1" id="KW-0812">Transmembrane</keyword>
<sequence>MPWLTHHPKLRALKTYACGGDGSSDLEARFVAAGSLRECVDRCLIMTRLDTMQVGLESGLERCALRGSTVAVPAMAARKDDANRSLRLDPEMALNMLAAVMGGLVLLLLLGPQFSLLAVLCCRRSPTPTALPAIVGEEDKGAEGLLRHLMFLLLFMPGVGGCWICVLGGGVLGAAIARAAARRGVATTLLEKSFVGSGVSAGNTGIACTMLGIQKDTEEWRCLTEGRPLNLPTYQSLGIPHRSTGALYVAWSPEEFRALDVLQGQEAKSEMVSPEDLRLRQPKLAAAKGALFVPEEVTVDPGLVVLAYAADAVRHGAAIFEETEAAALVAVGRA</sequence>
<dbReference type="PANTHER" id="PTHR42720:SF1">
    <property type="entry name" value="GLYCEROL 3-PHOSPHATE OXIDASE"/>
    <property type="match status" value="1"/>
</dbReference>
<dbReference type="OrthoDB" id="498204at2759"/>
<name>A0A812UVU9_9DINO</name>
<feature type="domain" description="FAD dependent oxidoreductase" evidence="2">
    <location>
        <begin position="164"/>
        <end position="329"/>
    </location>
</feature>
<evidence type="ECO:0000313" key="3">
    <source>
        <dbReference type="EMBL" id="CAE7582781.1"/>
    </source>
</evidence>
<dbReference type="SUPFAM" id="SSF51905">
    <property type="entry name" value="FAD/NAD(P)-binding domain"/>
    <property type="match status" value="1"/>
</dbReference>
<dbReference type="Pfam" id="PF01266">
    <property type="entry name" value="DAO"/>
    <property type="match status" value="1"/>
</dbReference>
<dbReference type="Gene3D" id="3.50.50.60">
    <property type="entry name" value="FAD/NAD(P)-binding domain"/>
    <property type="match status" value="1"/>
</dbReference>